<dbReference type="EMBL" id="CP060028">
    <property type="protein sequence ID" value="QND80516.1"/>
    <property type="molecule type" value="Genomic_DNA"/>
</dbReference>
<feature type="transmembrane region" description="Helical" evidence="1">
    <location>
        <begin position="166"/>
        <end position="189"/>
    </location>
</feature>
<reference evidence="2 3" key="1">
    <citation type="submission" date="2020-08" db="EMBL/GenBank/DDBJ databases">
        <title>Streptomycin resistant and MDR strain, P. mexicana.</title>
        <authorList>
            <person name="Ganesh-kumar S."/>
            <person name="Zhe T."/>
            <person name="Yu Z."/>
            <person name="Min Y."/>
        </authorList>
    </citation>
    <scope>NUCLEOTIDE SEQUENCE [LARGE SCALE GENOMIC DNA]</scope>
    <source>
        <strain evidence="2 3">GTZY</strain>
    </source>
</reference>
<evidence type="ECO:0008006" key="4">
    <source>
        <dbReference type="Google" id="ProtNLM"/>
    </source>
</evidence>
<feature type="transmembrane region" description="Helical" evidence="1">
    <location>
        <begin position="80"/>
        <end position="101"/>
    </location>
</feature>
<keyword evidence="1" id="KW-0812">Transmembrane</keyword>
<keyword evidence="1" id="KW-0472">Membrane</keyword>
<name>A0ABX6RBV5_PSEMX</name>
<sequence>MDLVGWFAIKAAAGHAWWEEKSGVHKLYLGASAIALAGVTLFMWHPESDVAGILGRVGFTMFALAYLREAYLWTIPKLELPLVKLAIAALGVMAAAAATGVSRMAVNDATGQDPAHFATTVTLLVPISFVPVVAATVSVGGIIVVLATIFWTLLRSLWSWTRPADLDLLLGGVRVFSCLVIIGAAASILKSSSPLFPTMSSLASYSAYLFDAQPNSACGPAPEDRVLRLNDELVIVARTTTDGLQFVRRACNLVAEDSPLRDPTPVAKPRLSPNPS</sequence>
<evidence type="ECO:0000313" key="2">
    <source>
        <dbReference type="EMBL" id="QND80516.1"/>
    </source>
</evidence>
<evidence type="ECO:0000256" key="1">
    <source>
        <dbReference type="SAM" id="Phobius"/>
    </source>
</evidence>
<evidence type="ECO:0000313" key="3">
    <source>
        <dbReference type="Proteomes" id="UP000515506"/>
    </source>
</evidence>
<protein>
    <recommendedName>
        <fullName evidence="4">Transmembrane protein</fullName>
    </recommendedName>
</protein>
<dbReference type="Proteomes" id="UP000515506">
    <property type="component" value="Chromosome"/>
</dbReference>
<proteinExistence type="predicted"/>
<keyword evidence="1" id="KW-1133">Transmembrane helix</keyword>
<keyword evidence="3" id="KW-1185">Reference proteome</keyword>
<feature type="transmembrane region" description="Helical" evidence="1">
    <location>
        <begin position="50"/>
        <end position="68"/>
    </location>
</feature>
<organism evidence="2 3">
    <name type="scientific">Pseudoxanthomonas mexicana</name>
    <dbReference type="NCBI Taxonomy" id="128785"/>
    <lineage>
        <taxon>Bacteria</taxon>
        <taxon>Pseudomonadati</taxon>
        <taxon>Pseudomonadota</taxon>
        <taxon>Gammaproteobacteria</taxon>
        <taxon>Lysobacterales</taxon>
        <taxon>Lysobacteraceae</taxon>
        <taxon>Pseudoxanthomonas</taxon>
    </lineage>
</organism>
<gene>
    <name evidence="2" type="ORF">H4W19_01540</name>
</gene>
<dbReference type="RefSeq" id="WP_185895730.1">
    <property type="nucleotide sequence ID" value="NZ_CP060028.1"/>
</dbReference>
<accession>A0ABX6RBV5</accession>
<feature type="transmembrane region" description="Helical" evidence="1">
    <location>
        <begin position="27"/>
        <end position="44"/>
    </location>
</feature>
<feature type="transmembrane region" description="Helical" evidence="1">
    <location>
        <begin position="121"/>
        <end position="154"/>
    </location>
</feature>